<sequence>MRLILQGIESIRNGDLETRIQLNRHDEWNDIESALNRMAEERRKGEEALRESEQRLSATIQGSPIPTFVIDREQKIIHWNRALEQLSNIRADEVIGSDLAWKAFYDKERPTLANLLVREETSSLSSWYRGKFSKSRLVDEAYEATDFFPKWGEEGKWHSLFTNLPGGSFTVNHDYIIEEVNDVLCDVTGYTREELIGQPCGIICPKGPHHCPIFDLGKESIDNSETTVKAKDSNLVPIIKSARRITVGSREVIVENFQDITEQKLLEAQLGHAQKMEAVGQLAGGVAHDFNNILTAIIGYGNLLQMKVGGDETLEKYVNQILYSAERAATLTNSLLAFSRKHIIHVREVSLNEIIARAEKLLSRLVPEDIELRVLVGPDCSILADSTQMEQVLMNLVTNARDSMPDGGRLTISTEPAFLDREFVHRQGYGEPGSFVKVTFSDNGVGMDEGIRERIFEPFFTTKETGKGTGLGLAIVYGIVKQHEGYIDVSSQPGRGTTFTIYLPLITATDQPAHSPDSRTLPRGTETLLLAEDEPLVRVITKTILEEFGYTVIEAEDGVDAVDRFQEHRERIQLIILDVIMPKKNGRQAYDAIRLIRPEVKALFMSGYADDILSSKGIRDEELHFVPKPLDQSILLHKVREILDA</sequence>
<feature type="domain" description="PAS" evidence="13">
    <location>
        <begin position="52"/>
        <end position="116"/>
    </location>
</feature>
<keyword evidence="4 10" id="KW-0597">Phosphoprotein</keyword>
<dbReference type="InterPro" id="IPR003594">
    <property type="entry name" value="HATPase_dom"/>
</dbReference>
<dbReference type="SUPFAM" id="SSF47384">
    <property type="entry name" value="Homodimeric domain of signal transducing histidine kinase"/>
    <property type="match status" value="1"/>
</dbReference>
<keyword evidence="16" id="KW-1185">Reference proteome</keyword>
<evidence type="ECO:0000259" key="11">
    <source>
        <dbReference type="PROSITE" id="PS50109"/>
    </source>
</evidence>
<dbReference type="eggNOG" id="COG4191">
    <property type="taxonomic scope" value="Bacteria"/>
</dbReference>
<feature type="domain" description="HAMP" evidence="14">
    <location>
        <begin position="1"/>
        <end position="47"/>
    </location>
</feature>
<gene>
    <name evidence="15" type="ordered locus">Ppro_1139</name>
</gene>
<protein>
    <recommendedName>
        <fullName evidence="3">histidine kinase</fullName>
        <ecNumber evidence="3">2.7.13.3</ecNumber>
    </recommendedName>
</protein>
<evidence type="ECO:0000256" key="10">
    <source>
        <dbReference type="PROSITE-ProRule" id="PRU00169"/>
    </source>
</evidence>
<dbReference type="Gene3D" id="1.10.8.500">
    <property type="entry name" value="HAMP domain in histidine kinase"/>
    <property type="match status" value="1"/>
</dbReference>
<comment type="catalytic activity">
    <reaction evidence="1">
        <text>ATP + protein L-histidine = ADP + protein N-phospho-L-histidine.</text>
        <dbReference type="EC" id="2.7.13.3"/>
    </reaction>
</comment>
<dbReference type="CDD" id="cd06225">
    <property type="entry name" value="HAMP"/>
    <property type="match status" value="1"/>
</dbReference>
<evidence type="ECO:0000259" key="12">
    <source>
        <dbReference type="PROSITE" id="PS50110"/>
    </source>
</evidence>
<evidence type="ECO:0000313" key="16">
    <source>
        <dbReference type="Proteomes" id="UP000006732"/>
    </source>
</evidence>
<dbReference type="PROSITE" id="PS50885">
    <property type="entry name" value="HAMP"/>
    <property type="match status" value="1"/>
</dbReference>
<dbReference type="EC" id="2.7.13.3" evidence="3"/>
<dbReference type="GO" id="GO:0000155">
    <property type="term" value="F:phosphorelay sensor kinase activity"/>
    <property type="evidence" value="ECO:0007669"/>
    <property type="project" value="InterPro"/>
</dbReference>
<dbReference type="CDD" id="cd00130">
    <property type="entry name" value="PAS"/>
    <property type="match status" value="2"/>
</dbReference>
<feature type="domain" description="Histidine kinase" evidence="11">
    <location>
        <begin position="285"/>
        <end position="507"/>
    </location>
</feature>
<keyword evidence="9" id="KW-0902">Two-component regulatory system</keyword>
<evidence type="ECO:0000259" key="14">
    <source>
        <dbReference type="PROSITE" id="PS50885"/>
    </source>
</evidence>
<dbReference type="SUPFAM" id="SSF55785">
    <property type="entry name" value="PYP-like sensor domain (PAS domain)"/>
    <property type="match status" value="2"/>
</dbReference>
<dbReference type="AlphaFoldDB" id="A1AN43"/>
<dbReference type="CDD" id="cd00156">
    <property type="entry name" value="REC"/>
    <property type="match status" value="1"/>
</dbReference>
<dbReference type="GO" id="GO:0016020">
    <property type="term" value="C:membrane"/>
    <property type="evidence" value="ECO:0007669"/>
    <property type="project" value="UniProtKB-SubCell"/>
</dbReference>
<keyword evidence="8" id="KW-0067">ATP-binding</keyword>
<comment type="subcellular location">
    <subcellularLocation>
        <location evidence="2">Membrane</location>
    </subcellularLocation>
</comment>
<dbReference type="EMBL" id="CP000482">
    <property type="protein sequence ID" value="ABK98763.1"/>
    <property type="molecule type" value="Genomic_DNA"/>
</dbReference>
<dbReference type="GO" id="GO:0006355">
    <property type="term" value="P:regulation of DNA-templated transcription"/>
    <property type="evidence" value="ECO:0007669"/>
    <property type="project" value="InterPro"/>
</dbReference>
<dbReference type="SMART" id="SM00091">
    <property type="entry name" value="PAS"/>
    <property type="match status" value="2"/>
</dbReference>
<evidence type="ECO:0000256" key="9">
    <source>
        <dbReference type="ARBA" id="ARBA00023012"/>
    </source>
</evidence>
<dbReference type="CDD" id="cd00082">
    <property type="entry name" value="HisKA"/>
    <property type="match status" value="1"/>
</dbReference>
<dbReference type="Pfam" id="PF00989">
    <property type="entry name" value="PAS"/>
    <property type="match status" value="1"/>
</dbReference>
<keyword evidence="6" id="KW-0547">Nucleotide-binding</keyword>
<dbReference type="NCBIfam" id="TIGR00229">
    <property type="entry name" value="sensory_box"/>
    <property type="match status" value="2"/>
</dbReference>
<feature type="domain" description="Response regulatory" evidence="12">
    <location>
        <begin position="527"/>
        <end position="643"/>
    </location>
</feature>
<feature type="modified residue" description="4-aspartylphosphate" evidence="10">
    <location>
        <position position="578"/>
    </location>
</feature>
<dbReference type="Gene3D" id="3.30.450.20">
    <property type="entry name" value="PAS domain"/>
    <property type="match status" value="2"/>
</dbReference>
<dbReference type="Pfam" id="PF00072">
    <property type="entry name" value="Response_reg"/>
    <property type="match status" value="1"/>
</dbReference>
<dbReference type="Proteomes" id="UP000006732">
    <property type="component" value="Chromosome"/>
</dbReference>
<accession>A1AN43</accession>
<dbReference type="HOGENOM" id="CLU_000445_114_51_7"/>
<dbReference type="PROSITE" id="PS50112">
    <property type="entry name" value="PAS"/>
    <property type="match status" value="2"/>
</dbReference>
<dbReference type="STRING" id="338966.Ppro_1139"/>
<dbReference type="InterPro" id="IPR005467">
    <property type="entry name" value="His_kinase_dom"/>
</dbReference>
<evidence type="ECO:0000256" key="2">
    <source>
        <dbReference type="ARBA" id="ARBA00004370"/>
    </source>
</evidence>
<dbReference type="InterPro" id="IPR013767">
    <property type="entry name" value="PAS_fold"/>
</dbReference>
<dbReference type="Pfam" id="PF00512">
    <property type="entry name" value="HisKA"/>
    <property type="match status" value="1"/>
</dbReference>
<evidence type="ECO:0000256" key="6">
    <source>
        <dbReference type="ARBA" id="ARBA00022741"/>
    </source>
</evidence>
<evidence type="ECO:0000256" key="3">
    <source>
        <dbReference type="ARBA" id="ARBA00012438"/>
    </source>
</evidence>
<dbReference type="InterPro" id="IPR036890">
    <property type="entry name" value="HATPase_C_sf"/>
</dbReference>
<dbReference type="SUPFAM" id="SSF52172">
    <property type="entry name" value="CheY-like"/>
    <property type="match status" value="1"/>
</dbReference>
<dbReference type="PANTHER" id="PTHR43065:SF42">
    <property type="entry name" value="TWO-COMPONENT SENSOR PPRA"/>
    <property type="match status" value="1"/>
</dbReference>
<dbReference type="SMART" id="SM00388">
    <property type="entry name" value="HisKA"/>
    <property type="match status" value="1"/>
</dbReference>
<evidence type="ECO:0000313" key="15">
    <source>
        <dbReference type="EMBL" id="ABK98763.1"/>
    </source>
</evidence>
<dbReference type="PANTHER" id="PTHR43065">
    <property type="entry name" value="SENSOR HISTIDINE KINASE"/>
    <property type="match status" value="1"/>
</dbReference>
<evidence type="ECO:0000256" key="1">
    <source>
        <dbReference type="ARBA" id="ARBA00000085"/>
    </source>
</evidence>
<dbReference type="InterPro" id="IPR036097">
    <property type="entry name" value="HisK_dim/P_sf"/>
</dbReference>
<evidence type="ECO:0000256" key="5">
    <source>
        <dbReference type="ARBA" id="ARBA00022679"/>
    </source>
</evidence>
<dbReference type="PRINTS" id="PR00344">
    <property type="entry name" value="BCTRLSENSOR"/>
</dbReference>
<dbReference type="InterPro" id="IPR035965">
    <property type="entry name" value="PAS-like_dom_sf"/>
</dbReference>
<keyword evidence="7 15" id="KW-0418">Kinase</keyword>
<dbReference type="Pfam" id="PF13426">
    <property type="entry name" value="PAS_9"/>
    <property type="match status" value="1"/>
</dbReference>
<dbReference type="InterPro" id="IPR003660">
    <property type="entry name" value="HAMP_dom"/>
</dbReference>
<proteinExistence type="predicted"/>
<dbReference type="Gene3D" id="3.30.565.10">
    <property type="entry name" value="Histidine kinase-like ATPase, C-terminal domain"/>
    <property type="match status" value="1"/>
</dbReference>
<evidence type="ECO:0000256" key="4">
    <source>
        <dbReference type="ARBA" id="ARBA00022553"/>
    </source>
</evidence>
<dbReference type="InterPro" id="IPR011006">
    <property type="entry name" value="CheY-like_superfamily"/>
</dbReference>
<organism evidence="15 16">
    <name type="scientific">Pelobacter propionicus (strain DSM 2379 / NBRC 103807 / OttBd1)</name>
    <dbReference type="NCBI Taxonomy" id="338966"/>
    <lineage>
        <taxon>Bacteria</taxon>
        <taxon>Pseudomonadati</taxon>
        <taxon>Thermodesulfobacteriota</taxon>
        <taxon>Desulfuromonadia</taxon>
        <taxon>Desulfuromonadales</taxon>
        <taxon>Desulfuromonadaceae</taxon>
        <taxon>Pelobacter</taxon>
    </lineage>
</organism>
<dbReference type="Gene3D" id="1.10.287.130">
    <property type="match status" value="1"/>
</dbReference>
<dbReference type="InterPro" id="IPR003661">
    <property type="entry name" value="HisK_dim/P_dom"/>
</dbReference>
<keyword evidence="5 15" id="KW-0808">Transferase</keyword>
<dbReference type="PROSITE" id="PS50110">
    <property type="entry name" value="RESPONSE_REGULATORY"/>
    <property type="match status" value="1"/>
</dbReference>
<evidence type="ECO:0000256" key="8">
    <source>
        <dbReference type="ARBA" id="ARBA00022840"/>
    </source>
</evidence>
<dbReference type="SMART" id="SM00387">
    <property type="entry name" value="HATPase_c"/>
    <property type="match status" value="1"/>
</dbReference>
<dbReference type="GO" id="GO:0005524">
    <property type="term" value="F:ATP binding"/>
    <property type="evidence" value="ECO:0007669"/>
    <property type="project" value="UniProtKB-KW"/>
</dbReference>
<reference evidence="15 16" key="1">
    <citation type="submission" date="2006-10" db="EMBL/GenBank/DDBJ databases">
        <title>Complete sequence of chromosome of Pelobacter propionicus DSM 2379.</title>
        <authorList>
            <consortium name="US DOE Joint Genome Institute"/>
            <person name="Copeland A."/>
            <person name="Lucas S."/>
            <person name="Lapidus A."/>
            <person name="Barry K."/>
            <person name="Detter J.C."/>
            <person name="Glavina del Rio T."/>
            <person name="Hammon N."/>
            <person name="Israni S."/>
            <person name="Dalin E."/>
            <person name="Tice H."/>
            <person name="Pitluck S."/>
            <person name="Saunders E."/>
            <person name="Brettin T."/>
            <person name="Bruce D."/>
            <person name="Han C."/>
            <person name="Tapia R."/>
            <person name="Schmutz J."/>
            <person name="Larimer F."/>
            <person name="Land M."/>
            <person name="Hauser L."/>
            <person name="Kyrpides N."/>
            <person name="Kim E."/>
            <person name="Lovley D."/>
            <person name="Richardson P."/>
        </authorList>
    </citation>
    <scope>NUCLEOTIDE SEQUENCE [LARGE SCALE GENOMIC DNA]</scope>
    <source>
        <strain evidence="16">DSM 2379 / NBRC 103807 / OttBd1</strain>
    </source>
</reference>
<dbReference type="InterPro" id="IPR001789">
    <property type="entry name" value="Sig_transdc_resp-reg_receiver"/>
</dbReference>
<dbReference type="SUPFAM" id="SSF55874">
    <property type="entry name" value="ATPase domain of HSP90 chaperone/DNA topoisomerase II/histidine kinase"/>
    <property type="match status" value="1"/>
</dbReference>
<dbReference type="KEGG" id="ppd:Ppro_1139"/>
<dbReference type="InterPro" id="IPR004358">
    <property type="entry name" value="Sig_transdc_His_kin-like_C"/>
</dbReference>
<dbReference type="eggNOG" id="COG5000">
    <property type="taxonomic scope" value="Bacteria"/>
</dbReference>
<dbReference type="eggNOG" id="COG0784">
    <property type="taxonomic scope" value="Bacteria"/>
</dbReference>
<feature type="domain" description="PAS" evidence="13">
    <location>
        <begin position="153"/>
        <end position="198"/>
    </location>
</feature>
<evidence type="ECO:0000259" key="13">
    <source>
        <dbReference type="PROSITE" id="PS50112"/>
    </source>
</evidence>
<dbReference type="SMART" id="SM00448">
    <property type="entry name" value="REC"/>
    <property type="match status" value="1"/>
</dbReference>
<evidence type="ECO:0000256" key="7">
    <source>
        <dbReference type="ARBA" id="ARBA00022777"/>
    </source>
</evidence>
<dbReference type="PROSITE" id="PS50109">
    <property type="entry name" value="HIS_KIN"/>
    <property type="match status" value="1"/>
</dbReference>
<name>A1AN43_PELPD</name>
<dbReference type="Pfam" id="PF02518">
    <property type="entry name" value="HATPase_c"/>
    <property type="match status" value="1"/>
</dbReference>
<dbReference type="Gene3D" id="3.40.50.2300">
    <property type="match status" value="1"/>
</dbReference>
<dbReference type="InterPro" id="IPR000014">
    <property type="entry name" value="PAS"/>
</dbReference>